<dbReference type="GO" id="GO:0008320">
    <property type="term" value="F:protein transmembrane transporter activity"/>
    <property type="evidence" value="ECO:0007669"/>
    <property type="project" value="TreeGrafter"/>
</dbReference>
<evidence type="ECO:0000259" key="5">
    <source>
        <dbReference type="Pfam" id="PF03865"/>
    </source>
</evidence>
<evidence type="ECO:0000256" key="1">
    <source>
        <dbReference type="ARBA" id="ARBA00022452"/>
    </source>
</evidence>
<dbReference type="PANTHER" id="PTHR34597:SF1">
    <property type="entry name" value="HEME_HEMOPEXIN TRANSPORTER PROTEIN HUXB"/>
    <property type="match status" value="1"/>
</dbReference>
<feature type="domain" description="Polypeptide-transport-associated ShlB-type" evidence="6">
    <location>
        <begin position="77"/>
        <end position="151"/>
    </location>
</feature>
<sequence>MLSRMPKHGKKAIALTAAFSVLSFLPAFAATRPDAGETIGTIQNRNEVIVPGKTAPNVESDAKQNKGVKENQGPKIHVASIHITGQDLYREDVLLSLVKDGIGKDLTMEELNTRAERISKYFHDKGYLVAAAYIPAQSIRNGAVEIRVVVGMYGNIDVKNNSELSKGKVNAFLKNLKSGQYVKKDVLDRALLLLNDTSGINVKAKLAPGKKQGTTDLTVEIKDVQKIVGAISVDNYGNSYTGNERASIGITYRNASGVGDELIVTGIYAGSNLRNSGISYQEPIGTQGGQLGVKYARTHYYLGGSFRALQASGDADVRGIYYTQPIVRSRNFNLYGRAGYDHKTLDDHIATLTDADDSDKSYVNNKNDNIFNFGIIGNKFDAKGNGVTSFSLTSSLGDLSINTASVLTYDAYYAKTNGHFAKTNLNIQRQKYIAKRLSYNLLLSAQKASKNLDSSEKMFLGGASGVRAYPNGDAGGDTGAIITGELHFDMPTPSFQLAVFIDNGRVVINENAYDSSSNKTVLTGAGLGFIWNKRNDYSLRLDFAWRLTDPLYGDNDKNGRVWLQGIKHF</sequence>
<dbReference type="PANTHER" id="PTHR34597">
    <property type="entry name" value="SLR1661 PROTEIN"/>
    <property type="match status" value="1"/>
</dbReference>
<evidence type="ECO:0000313" key="7">
    <source>
        <dbReference type="EMBL" id="SFL70602.1"/>
    </source>
</evidence>
<dbReference type="Pfam" id="PF03865">
    <property type="entry name" value="ShlB"/>
    <property type="match status" value="1"/>
</dbReference>
<reference evidence="8" key="1">
    <citation type="submission" date="2016-10" db="EMBL/GenBank/DDBJ databases">
        <authorList>
            <person name="Varghese N."/>
            <person name="Submissions S."/>
        </authorList>
    </citation>
    <scope>NUCLEOTIDE SEQUENCE [LARGE SCALE GENOMIC DNA]</scope>
    <source>
        <strain evidence="8">DSM 13327</strain>
    </source>
</reference>
<dbReference type="Pfam" id="PF08479">
    <property type="entry name" value="POTRA_2"/>
    <property type="match status" value="1"/>
</dbReference>
<keyword evidence="1" id="KW-1134">Transmembrane beta strand</keyword>
<accession>A0A1I4JVM9</accession>
<dbReference type="InterPro" id="IPR051544">
    <property type="entry name" value="TPS_OM_transporter"/>
</dbReference>
<organism evidence="7 8">
    <name type="scientific">Pelosinus propionicus DSM 13327</name>
    <dbReference type="NCBI Taxonomy" id="1123291"/>
    <lineage>
        <taxon>Bacteria</taxon>
        <taxon>Bacillati</taxon>
        <taxon>Bacillota</taxon>
        <taxon>Negativicutes</taxon>
        <taxon>Selenomonadales</taxon>
        <taxon>Sporomusaceae</taxon>
        <taxon>Pelosinus</taxon>
    </lineage>
</organism>
<dbReference type="EMBL" id="FOTS01000014">
    <property type="protein sequence ID" value="SFL70602.1"/>
    <property type="molecule type" value="Genomic_DNA"/>
</dbReference>
<feature type="chain" id="PRO_5011624534" evidence="4">
    <location>
        <begin position="30"/>
        <end position="569"/>
    </location>
</feature>
<proteinExistence type="predicted"/>
<evidence type="ECO:0000259" key="6">
    <source>
        <dbReference type="Pfam" id="PF08479"/>
    </source>
</evidence>
<gene>
    <name evidence="7" type="ORF">SAMN04490355_101459</name>
</gene>
<keyword evidence="1" id="KW-0472">Membrane</keyword>
<evidence type="ECO:0000256" key="2">
    <source>
        <dbReference type="ARBA" id="ARBA00022692"/>
    </source>
</evidence>
<evidence type="ECO:0000256" key="3">
    <source>
        <dbReference type="ARBA" id="ARBA00023237"/>
    </source>
</evidence>
<dbReference type="GO" id="GO:0098046">
    <property type="term" value="C:type V protein secretion system complex"/>
    <property type="evidence" value="ECO:0007669"/>
    <property type="project" value="TreeGrafter"/>
</dbReference>
<dbReference type="Gene3D" id="3.10.20.310">
    <property type="entry name" value="membrane protein fhac"/>
    <property type="match status" value="1"/>
</dbReference>
<evidence type="ECO:0000256" key="4">
    <source>
        <dbReference type="SAM" id="SignalP"/>
    </source>
</evidence>
<dbReference type="InterPro" id="IPR005565">
    <property type="entry name" value="Hemolysn_activator_HlyB_C"/>
</dbReference>
<keyword evidence="8" id="KW-1185">Reference proteome</keyword>
<evidence type="ECO:0000313" key="8">
    <source>
        <dbReference type="Proteomes" id="UP000199520"/>
    </source>
</evidence>
<name>A0A1I4JVM9_9FIRM</name>
<dbReference type="GO" id="GO:0046819">
    <property type="term" value="P:protein secretion by the type V secretion system"/>
    <property type="evidence" value="ECO:0007669"/>
    <property type="project" value="TreeGrafter"/>
</dbReference>
<feature type="signal peptide" evidence="4">
    <location>
        <begin position="1"/>
        <end position="29"/>
    </location>
</feature>
<keyword evidence="2" id="KW-0812">Transmembrane</keyword>
<protein>
    <submittedName>
        <fullName evidence="7">Hemolysin activation/secretion protein</fullName>
    </submittedName>
</protein>
<feature type="domain" description="Haemolysin activator HlyB C-terminal" evidence="5">
    <location>
        <begin position="213"/>
        <end position="529"/>
    </location>
</feature>
<dbReference type="STRING" id="1123291.SAMN04490355_101459"/>
<keyword evidence="4" id="KW-0732">Signal</keyword>
<keyword evidence="3" id="KW-0998">Cell outer membrane</keyword>
<dbReference type="OrthoDB" id="596066at2"/>
<dbReference type="Proteomes" id="UP000199520">
    <property type="component" value="Unassembled WGS sequence"/>
</dbReference>
<dbReference type="AlphaFoldDB" id="A0A1I4JVM9"/>
<dbReference type="RefSeq" id="WP_090935838.1">
    <property type="nucleotide sequence ID" value="NZ_FOTS01000014.1"/>
</dbReference>
<dbReference type="Gene3D" id="2.40.160.50">
    <property type="entry name" value="membrane protein fhac: a member of the omp85/tpsb transporter family"/>
    <property type="match status" value="1"/>
</dbReference>
<dbReference type="InterPro" id="IPR013686">
    <property type="entry name" value="Polypept-transport_assoc_ShlB"/>
</dbReference>